<proteinExistence type="inferred from homology"/>
<evidence type="ECO:0000256" key="10">
    <source>
        <dbReference type="RuleBase" id="RU079119"/>
    </source>
</evidence>
<keyword evidence="14" id="KW-1185">Reference proteome</keyword>
<keyword evidence="7" id="KW-0449">Lipoprotein</keyword>
<comment type="domain">
    <text evidence="10">The DHHC domain is required for palmitoyltransferase activity.</text>
</comment>
<keyword evidence="6" id="KW-0564">Palmitate</keyword>
<dbReference type="OrthoDB" id="9909019at2759"/>
<feature type="transmembrane region" description="Helical" evidence="10">
    <location>
        <begin position="56"/>
        <end position="76"/>
    </location>
</feature>
<dbReference type="EC" id="2.3.1.225" evidence="10"/>
<dbReference type="Pfam" id="PF01529">
    <property type="entry name" value="DHHC"/>
    <property type="match status" value="1"/>
</dbReference>
<feature type="transmembrane region" description="Helical" evidence="10">
    <location>
        <begin position="198"/>
        <end position="220"/>
    </location>
</feature>
<gene>
    <name evidence="13" type="ORF">EVG20_g6140</name>
</gene>
<organism evidence="13 14">
    <name type="scientific">Dentipellis fragilis</name>
    <dbReference type="NCBI Taxonomy" id="205917"/>
    <lineage>
        <taxon>Eukaryota</taxon>
        <taxon>Fungi</taxon>
        <taxon>Dikarya</taxon>
        <taxon>Basidiomycota</taxon>
        <taxon>Agaricomycotina</taxon>
        <taxon>Agaricomycetes</taxon>
        <taxon>Russulales</taxon>
        <taxon>Hericiaceae</taxon>
        <taxon>Dentipellis</taxon>
    </lineage>
</organism>
<dbReference type="Proteomes" id="UP000298327">
    <property type="component" value="Unassembled WGS sequence"/>
</dbReference>
<keyword evidence="8 10" id="KW-0012">Acyltransferase</keyword>
<evidence type="ECO:0000256" key="1">
    <source>
        <dbReference type="ARBA" id="ARBA00004141"/>
    </source>
</evidence>
<comment type="similarity">
    <text evidence="10">Belongs to the DHHC palmitoyltransferase family.</text>
</comment>
<evidence type="ECO:0000259" key="12">
    <source>
        <dbReference type="Pfam" id="PF01529"/>
    </source>
</evidence>
<keyword evidence="3 10" id="KW-0812">Transmembrane</keyword>
<keyword evidence="4 10" id="KW-1133">Transmembrane helix</keyword>
<feature type="region of interest" description="Disordered" evidence="11">
    <location>
        <begin position="294"/>
        <end position="319"/>
    </location>
</feature>
<dbReference type="GO" id="GO:0016020">
    <property type="term" value="C:membrane"/>
    <property type="evidence" value="ECO:0007669"/>
    <property type="project" value="UniProtKB-SubCell"/>
</dbReference>
<evidence type="ECO:0000256" key="2">
    <source>
        <dbReference type="ARBA" id="ARBA00022679"/>
    </source>
</evidence>
<comment type="subcellular location">
    <subcellularLocation>
        <location evidence="1">Membrane</location>
        <topology evidence="1">Multi-pass membrane protein</topology>
    </subcellularLocation>
</comment>
<evidence type="ECO:0000256" key="4">
    <source>
        <dbReference type="ARBA" id="ARBA00022989"/>
    </source>
</evidence>
<feature type="transmembrane region" description="Helical" evidence="10">
    <location>
        <begin position="21"/>
        <end position="50"/>
    </location>
</feature>
<dbReference type="GO" id="GO:0019706">
    <property type="term" value="F:protein-cysteine S-palmitoyltransferase activity"/>
    <property type="evidence" value="ECO:0007669"/>
    <property type="project" value="UniProtKB-EC"/>
</dbReference>
<dbReference type="AlphaFoldDB" id="A0A4Y9YQS1"/>
<dbReference type="EMBL" id="SEOQ01000394">
    <property type="protein sequence ID" value="TFY63891.1"/>
    <property type="molecule type" value="Genomic_DNA"/>
</dbReference>
<dbReference type="InterPro" id="IPR001594">
    <property type="entry name" value="Palmitoyltrfase_DHHC"/>
</dbReference>
<sequence length="319" mass="36518">MSLPQCVFRCFKRLERFGDRITGAAGPYFVGLAIILIGAAIVCCLDVVIFNLPWPWLTVPPCLLIIVNLATHYYLVCTTPPGFVNEPPAQPGSGLLWATKRDPRSQRHLTGTLSWSYLSRPRAEDPPLSDMQQMRAEVRPPLPRVNQCVGLYNERHFVLFMAYLVIGSFWYSVLGWPYLMDALGLRFDSEWAYHVPAVLYMVMYMLSVVMCLAVGTMLAWHLWSVAQGETSVENHDHEHYRKVAKTRGETFVNSYDLGKWKNLKLFFNIGPEGYSWTTLVLPLRIQPYTDGRSWARRPGHDRHHGVRQGEELTDEEEEG</sequence>
<accession>A0A4Y9YQS1</accession>
<evidence type="ECO:0000256" key="5">
    <source>
        <dbReference type="ARBA" id="ARBA00023136"/>
    </source>
</evidence>
<evidence type="ECO:0000313" key="14">
    <source>
        <dbReference type="Proteomes" id="UP000298327"/>
    </source>
</evidence>
<comment type="catalytic activity">
    <reaction evidence="9 10">
        <text>L-cysteinyl-[protein] + hexadecanoyl-CoA = S-hexadecanoyl-L-cysteinyl-[protein] + CoA</text>
        <dbReference type="Rhea" id="RHEA:36683"/>
        <dbReference type="Rhea" id="RHEA-COMP:10131"/>
        <dbReference type="Rhea" id="RHEA-COMP:11032"/>
        <dbReference type="ChEBI" id="CHEBI:29950"/>
        <dbReference type="ChEBI" id="CHEBI:57287"/>
        <dbReference type="ChEBI" id="CHEBI:57379"/>
        <dbReference type="ChEBI" id="CHEBI:74151"/>
        <dbReference type="EC" id="2.3.1.225"/>
    </reaction>
</comment>
<keyword evidence="2 10" id="KW-0808">Transferase</keyword>
<evidence type="ECO:0000256" key="3">
    <source>
        <dbReference type="ARBA" id="ARBA00022692"/>
    </source>
</evidence>
<evidence type="ECO:0000256" key="6">
    <source>
        <dbReference type="ARBA" id="ARBA00023139"/>
    </source>
</evidence>
<protein>
    <recommendedName>
        <fullName evidence="10">Palmitoyltransferase</fullName>
        <ecNumber evidence="10">2.3.1.225</ecNumber>
    </recommendedName>
</protein>
<feature type="domain" description="Palmitoyltransferase DHHC" evidence="12">
    <location>
        <begin position="145"/>
        <end position="235"/>
    </location>
</feature>
<reference evidence="13 14" key="1">
    <citation type="submission" date="2019-02" db="EMBL/GenBank/DDBJ databases">
        <title>Genome sequencing of the rare red list fungi Dentipellis fragilis.</title>
        <authorList>
            <person name="Buettner E."/>
            <person name="Kellner H."/>
        </authorList>
    </citation>
    <scope>NUCLEOTIDE SEQUENCE [LARGE SCALE GENOMIC DNA]</scope>
    <source>
        <strain evidence="13 14">DSM 105465</strain>
    </source>
</reference>
<dbReference type="STRING" id="205917.A0A4Y9YQS1"/>
<name>A0A4Y9YQS1_9AGAM</name>
<evidence type="ECO:0000256" key="9">
    <source>
        <dbReference type="ARBA" id="ARBA00048048"/>
    </source>
</evidence>
<feature type="compositionally biased region" description="Basic residues" evidence="11">
    <location>
        <begin position="294"/>
        <end position="306"/>
    </location>
</feature>
<dbReference type="PANTHER" id="PTHR12246">
    <property type="entry name" value="PALMITOYLTRANSFERASE ZDHHC16"/>
    <property type="match status" value="1"/>
</dbReference>
<comment type="caution">
    <text evidence="13">The sequence shown here is derived from an EMBL/GenBank/DDBJ whole genome shotgun (WGS) entry which is preliminary data.</text>
</comment>
<feature type="transmembrane region" description="Helical" evidence="10">
    <location>
        <begin position="157"/>
        <end position="178"/>
    </location>
</feature>
<evidence type="ECO:0000256" key="7">
    <source>
        <dbReference type="ARBA" id="ARBA00023288"/>
    </source>
</evidence>
<dbReference type="InterPro" id="IPR039859">
    <property type="entry name" value="PFA4/ZDH16/20/ERF2-like"/>
</dbReference>
<evidence type="ECO:0000313" key="13">
    <source>
        <dbReference type="EMBL" id="TFY63891.1"/>
    </source>
</evidence>
<evidence type="ECO:0000256" key="11">
    <source>
        <dbReference type="SAM" id="MobiDB-lite"/>
    </source>
</evidence>
<keyword evidence="5 10" id="KW-0472">Membrane</keyword>
<evidence type="ECO:0000256" key="8">
    <source>
        <dbReference type="ARBA" id="ARBA00023315"/>
    </source>
</evidence>